<keyword evidence="4 9" id="KW-0067">ATP-binding</keyword>
<sequence length="727" mass="85737">MELTDFKEELKKLEPTTQQEEIINTDLSLSVVAGAGSGKTKVLVDKIIAILNEEDLELNNFSIITFTNKAAVEMKDRLRDRLYFEWLRWEVNQGDPTLKKSKEFWRRQVELCEMVDISTIHKFCEEIIRKYGLIINQPTNFKIKSISDFLNKKTRELITSYADKDELSEVKSYKLQEFIIKYYRDNDNKGLEIDKSIIDEIDLSNKEGTDWEIITKVFFKIYNELMEEVKQYKKDNNILTSNDLIKYAVRILEESDYALNKLANKYNALFIDEFQDTNRHQYRLVEKLQGRGIGIFLVGDEKQSIYRFRGADVKTFIEMNETSDIIDEQKYLADNFRTDEQLLETINEIFSHKFKDDKNNELKVSSKDEYKALNSEKSKEDSRDYESFLRVKFGIGLKKVIKYLNKVDEISYNDIAVLFRSNWRLNEEAKKLKETEIPVEVIGGKAFYSSKPVIDTFKLLYHLLHANGTSKAELKYIDFYKSYKRFDVGVFDGFLDELKKRIRVLSVDNLLEFIYNQTRIRDYYTEEKLFQELANLEKLKDLSINIMDKDFIQPIEFCNYLGLMIETEQEEEEAEVAEKLKKEKGVVSLISIHKSKGLEYPVVIVPSIDKQLNRDSVEPKIIFDEENDEKKMIAFKARELYDEWDPQYLAQNQDPDYDSLNRNDQEERLAEELRILYVALTRVENMLILLGDERPTGSKGEISWANWLKKVKIDGRSLLDKYRFDFS</sequence>
<dbReference type="OrthoDB" id="9810135at2"/>
<evidence type="ECO:0000256" key="1">
    <source>
        <dbReference type="ARBA" id="ARBA00022741"/>
    </source>
</evidence>
<evidence type="ECO:0000256" key="9">
    <source>
        <dbReference type="PROSITE-ProRule" id="PRU00560"/>
    </source>
</evidence>
<evidence type="ECO:0000313" key="13">
    <source>
        <dbReference type="Proteomes" id="UP000190625"/>
    </source>
</evidence>
<evidence type="ECO:0000256" key="8">
    <source>
        <dbReference type="ARBA" id="ARBA00048988"/>
    </source>
</evidence>
<dbReference type="Pfam" id="PF13361">
    <property type="entry name" value="UvrD_C"/>
    <property type="match status" value="2"/>
</dbReference>
<dbReference type="InterPro" id="IPR027417">
    <property type="entry name" value="P-loop_NTPase"/>
</dbReference>
<evidence type="ECO:0000256" key="5">
    <source>
        <dbReference type="ARBA" id="ARBA00023235"/>
    </source>
</evidence>
<feature type="domain" description="UvrD-like helicase ATP-binding" evidence="10">
    <location>
        <begin position="12"/>
        <end position="339"/>
    </location>
</feature>
<accession>A0A1T4NFW5</accession>
<feature type="binding site" evidence="9">
    <location>
        <begin position="33"/>
        <end position="40"/>
    </location>
    <ligand>
        <name>ATP</name>
        <dbReference type="ChEBI" id="CHEBI:30616"/>
    </ligand>
</feature>
<dbReference type="InterPro" id="IPR014017">
    <property type="entry name" value="DNA_helicase_UvrD-like_C"/>
</dbReference>
<keyword evidence="5" id="KW-0413">Isomerase</keyword>
<organism evidence="12 13">
    <name type="scientific">Selenihalanaerobacter shriftii</name>
    <dbReference type="NCBI Taxonomy" id="142842"/>
    <lineage>
        <taxon>Bacteria</taxon>
        <taxon>Bacillati</taxon>
        <taxon>Bacillota</taxon>
        <taxon>Clostridia</taxon>
        <taxon>Halanaerobiales</taxon>
        <taxon>Halobacteroidaceae</taxon>
        <taxon>Selenihalanaerobacter</taxon>
    </lineage>
</organism>
<comment type="catalytic activity">
    <reaction evidence="6">
        <text>Couples ATP hydrolysis with the unwinding of duplex DNA by translocating in the 3'-5' direction.</text>
        <dbReference type="EC" id="5.6.2.4"/>
    </reaction>
</comment>
<dbReference type="InterPro" id="IPR000212">
    <property type="entry name" value="DNA_helicase_UvrD/REP"/>
</dbReference>
<evidence type="ECO:0000256" key="6">
    <source>
        <dbReference type="ARBA" id="ARBA00034617"/>
    </source>
</evidence>
<reference evidence="13" key="1">
    <citation type="submission" date="2017-02" db="EMBL/GenBank/DDBJ databases">
        <authorList>
            <person name="Varghese N."/>
            <person name="Submissions S."/>
        </authorList>
    </citation>
    <scope>NUCLEOTIDE SEQUENCE [LARGE SCALE GENOMIC DNA]</scope>
    <source>
        <strain evidence="13">ATCC BAA-73</strain>
    </source>
</reference>
<gene>
    <name evidence="12" type="ORF">SAMN02745118_01794</name>
</gene>
<dbReference type="RefSeq" id="WP_078810252.1">
    <property type="nucleotide sequence ID" value="NZ_FUWM01000014.1"/>
</dbReference>
<dbReference type="Pfam" id="PF00580">
    <property type="entry name" value="UvrD-helicase"/>
    <property type="match status" value="1"/>
</dbReference>
<dbReference type="EMBL" id="FUWM01000014">
    <property type="protein sequence ID" value="SJZ77936.1"/>
    <property type="molecule type" value="Genomic_DNA"/>
</dbReference>
<dbReference type="AlphaFoldDB" id="A0A1T4NFW5"/>
<protein>
    <recommendedName>
        <fullName evidence="7">DNA 3'-5' helicase</fullName>
        <ecNumber evidence="7">5.6.2.4</ecNumber>
    </recommendedName>
</protein>
<dbReference type="CDD" id="cd17932">
    <property type="entry name" value="DEXQc_UvrD"/>
    <property type="match status" value="1"/>
</dbReference>
<name>A0A1T4NFW5_9FIRM</name>
<dbReference type="InterPro" id="IPR014016">
    <property type="entry name" value="UvrD-like_ATP-bd"/>
</dbReference>
<evidence type="ECO:0000256" key="7">
    <source>
        <dbReference type="ARBA" id="ARBA00034808"/>
    </source>
</evidence>
<dbReference type="GO" id="GO:0016887">
    <property type="term" value="F:ATP hydrolysis activity"/>
    <property type="evidence" value="ECO:0007669"/>
    <property type="project" value="RHEA"/>
</dbReference>
<dbReference type="PANTHER" id="PTHR11070:SF2">
    <property type="entry name" value="ATP-DEPENDENT DNA HELICASE SRS2"/>
    <property type="match status" value="1"/>
</dbReference>
<feature type="domain" description="UvrD-like helicase C-terminal" evidence="11">
    <location>
        <begin position="340"/>
        <end position="597"/>
    </location>
</feature>
<evidence type="ECO:0000313" key="12">
    <source>
        <dbReference type="EMBL" id="SJZ77936.1"/>
    </source>
</evidence>
<proteinExistence type="predicted"/>
<dbReference type="PANTHER" id="PTHR11070">
    <property type="entry name" value="UVRD / RECB / PCRA DNA HELICASE FAMILY MEMBER"/>
    <property type="match status" value="1"/>
</dbReference>
<dbReference type="Gene3D" id="3.40.50.300">
    <property type="entry name" value="P-loop containing nucleotide triphosphate hydrolases"/>
    <property type="match status" value="4"/>
</dbReference>
<dbReference type="GO" id="GO:0000725">
    <property type="term" value="P:recombinational repair"/>
    <property type="evidence" value="ECO:0007669"/>
    <property type="project" value="TreeGrafter"/>
</dbReference>
<evidence type="ECO:0000256" key="3">
    <source>
        <dbReference type="ARBA" id="ARBA00022806"/>
    </source>
</evidence>
<dbReference type="EC" id="5.6.2.4" evidence="7"/>
<evidence type="ECO:0000256" key="4">
    <source>
        <dbReference type="ARBA" id="ARBA00022840"/>
    </source>
</evidence>
<keyword evidence="13" id="KW-1185">Reference proteome</keyword>
<evidence type="ECO:0000259" key="11">
    <source>
        <dbReference type="PROSITE" id="PS51217"/>
    </source>
</evidence>
<dbReference type="STRING" id="142842.SAMN02745118_01794"/>
<keyword evidence="3 9" id="KW-0347">Helicase</keyword>
<comment type="catalytic activity">
    <reaction evidence="8">
        <text>ATP + H2O = ADP + phosphate + H(+)</text>
        <dbReference type="Rhea" id="RHEA:13065"/>
        <dbReference type="ChEBI" id="CHEBI:15377"/>
        <dbReference type="ChEBI" id="CHEBI:15378"/>
        <dbReference type="ChEBI" id="CHEBI:30616"/>
        <dbReference type="ChEBI" id="CHEBI:43474"/>
        <dbReference type="ChEBI" id="CHEBI:456216"/>
        <dbReference type="EC" id="5.6.2.4"/>
    </reaction>
</comment>
<dbReference type="PROSITE" id="PS51198">
    <property type="entry name" value="UVRD_HELICASE_ATP_BIND"/>
    <property type="match status" value="1"/>
</dbReference>
<dbReference type="GO" id="GO:0003677">
    <property type="term" value="F:DNA binding"/>
    <property type="evidence" value="ECO:0007669"/>
    <property type="project" value="InterPro"/>
</dbReference>
<evidence type="ECO:0000256" key="2">
    <source>
        <dbReference type="ARBA" id="ARBA00022801"/>
    </source>
</evidence>
<dbReference type="Proteomes" id="UP000190625">
    <property type="component" value="Unassembled WGS sequence"/>
</dbReference>
<dbReference type="GO" id="GO:0043138">
    <property type="term" value="F:3'-5' DNA helicase activity"/>
    <property type="evidence" value="ECO:0007669"/>
    <property type="project" value="UniProtKB-EC"/>
</dbReference>
<keyword evidence="1 9" id="KW-0547">Nucleotide-binding</keyword>
<evidence type="ECO:0000259" key="10">
    <source>
        <dbReference type="PROSITE" id="PS51198"/>
    </source>
</evidence>
<keyword evidence="2 9" id="KW-0378">Hydrolase</keyword>
<dbReference type="SUPFAM" id="SSF52540">
    <property type="entry name" value="P-loop containing nucleoside triphosphate hydrolases"/>
    <property type="match status" value="1"/>
</dbReference>
<dbReference type="PROSITE" id="PS51217">
    <property type="entry name" value="UVRD_HELICASE_CTER"/>
    <property type="match status" value="1"/>
</dbReference>
<dbReference type="GO" id="GO:0005524">
    <property type="term" value="F:ATP binding"/>
    <property type="evidence" value="ECO:0007669"/>
    <property type="project" value="UniProtKB-UniRule"/>
</dbReference>